<keyword evidence="4" id="KW-1185">Reference proteome</keyword>
<keyword evidence="2" id="KW-0472">Membrane</keyword>
<proteinExistence type="predicted"/>
<dbReference type="RefSeq" id="WP_311698680.1">
    <property type="nucleotide sequence ID" value="NZ_JAVREY010000049.1"/>
</dbReference>
<evidence type="ECO:0000256" key="2">
    <source>
        <dbReference type="SAM" id="Phobius"/>
    </source>
</evidence>
<gene>
    <name evidence="3" type="ORF">RM764_30155</name>
</gene>
<dbReference type="Proteomes" id="UP001183809">
    <property type="component" value="Unassembled WGS sequence"/>
</dbReference>
<feature type="transmembrane region" description="Helical" evidence="2">
    <location>
        <begin position="41"/>
        <end position="61"/>
    </location>
</feature>
<comment type="caution">
    <text evidence="3">The sequence shown here is derived from an EMBL/GenBank/DDBJ whole genome shotgun (WGS) entry which is preliminary data.</text>
</comment>
<evidence type="ECO:0000256" key="1">
    <source>
        <dbReference type="SAM" id="MobiDB-lite"/>
    </source>
</evidence>
<feature type="transmembrane region" description="Helical" evidence="2">
    <location>
        <begin position="205"/>
        <end position="226"/>
    </location>
</feature>
<feature type="compositionally biased region" description="Low complexity" evidence="1">
    <location>
        <begin position="402"/>
        <end position="416"/>
    </location>
</feature>
<dbReference type="EMBL" id="JAVREY010000049">
    <property type="protein sequence ID" value="MDT0467218.1"/>
    <property type="molecule type" value="Genomic_DNA"/>
</dbReference>
<sequence>MFVLTIAGRYARLLFNKMIIRLMGGVTVKNPLVKALAWRRAVLMIVGLPLVVSLAAMAYAWPASRIAPRDLPVGIVGTSTASQNVVESLTRSKPGGFDFHLYPDQASARSAIKNREVYGAFAVTPGSVTVLEATAASAPVAQLLGTSGQQLAIHATKLSEERLAPPAHDTSHRSRARKGVAKTVAQVTVKTVDVVPTSTDDPREVVFSSALLPLTICSVLIAAFITLSGLRLPGWRRLIDLIVGCAVSGLAAYLVTQGILGALPHEHVATWAALSLTMLAVSATSAGLIRLIGQPGLGLGAALMVFVGNPFSGSTSAPELLPKAVDDIGQWLPPGAGASLLRSTAYFDGHGSGGHIVVLVLWSVFGLMSVVFGRRPLTAPGDTLEQGAREPGDTSAEDLAADEPAAALPSLSPALEGHGPHSHARHAAHE</sequence>
<feature type="compositionally biased region" description="Basic residues" evidence="1">
    <location>
        <begin position="420"/>
        <end position="430"/>
    </location>
</feature>
<feature type="transmembrane region" description="Helical" evidence="2">
    <location>
        <begin position="238"/>
        <end position="256"/>
    </location>
</feature>
<organism evidence="3 4">
    <name type="scientific">Streptomyces gibsoniae</name>
    <dbReference type="NCBI Taxonomy" id="3075529"/>
    <lineage>
        <taxon>Bacteria</taxon>
        <taxon>Bacillati</taxon>
        <taxon>Actinomycetota</taxon>
        <taxon>Actinomycetes</taxon>
        <taxon>Kitasatosporales</taxon>
        <taxon>Streptomycetaceae</taxon>
        <taxon>Streptomyces</taxon>
    </lineage>
</organism>
<reference evidence="4" key="1">
    <citation type="submission" date="2023-07" db="EMBL/GenBank/DDBJ databases">
        <title>30 novel species of actinomycetes from the DSMZ collection.</title>
        <authorList>
            <person name="Nouioui I."/>
        </authorList>
    </citation>
    <scope>NUCLEOTIDE SEQUENCE [LARGE SCALE GENOMIC DNA]</scope>
    <source>
        <strain evidence="4">DSM 41699</strain>
    </source>
</reference>
<keyword evidence="2" id="KW-1133">Transmembrane helix</keyword>
<protein>
    <submittedName>
        <fullName evidence="3">ABC transporter permease</fullName>
    </submittedName>
</protein>
<feature type="transmembrane region" description="Helical" evidence="2">
    <location>
        <begin position="268"/>
        <end position="289"/>
    </location>
</feature>
<accession>A0ABU2U214</accession>
<name>A0ABU2U214_9ACTN</name>
<feature type="transmembrane region" description="Helical" evidence="2">
    <location>
        <begin position="296"/>
        <end position="313"/>
    </location>
</feature>
<feature type="transmembrane region" description="Helical" evidence="2">
    <location>
        <begin position="353"/>
        <end position="372"/>
    </location>
</feature>
<keyword evidence="2" id="KW-0812">Transmembrane</keyword>
<evidence type="ECO:0000313" key="3">
    <source>
        <dbReference type="EMBL" id="MDT0467218.1"/>
    </source>
</evidence>
<feature type="region of interest" description="Disordered" evidence="1">
    <location>
        <begin position="379"/>
        <end position="430"/>
    </location>
</feature>
<evidence type="ECO:0000313" key="4">
    <source>
        <dbReference type="Proteomes" id="UP001183809"/>
    </source>
</evidence>